<dbReference type="EMBL" id="JH159153">
    <property type="protein sequence ID" value="EGZ20889.1"/>
    <property type="molecule type" value="Genomic_DNA"/>
</dbReference>
<dbReference type="KEGG" id="psoj:PHYSODRAFT_408308"/>
<name>G4Z5A7_PHYSP</name>
<evidence type="ECO:0000313" key="2">
    <source>
        <dbReference type="EMBL" id="EGZ20892.1"/>
    </source>
</evidence>
<sequence length="89" mass="9074">LASAAVGLANADVLVPVQDDAVYSLPDERGEPCSGTGVAPLGLACPQKGDVAISDCHSALQTFDGTNCVAKVDAQCALTSHSTWRCVFP</sequence>
<dbReference type="GeneID" id="20651314"/>
<reference evidence="2 3" key="1">
    <citation type="journal article" date="2006" name="Science">
        <title>Phytophthora genome sequences uncover evolutionary origins and mechanisms of pathogenesis.</title>
        <authorList>
            <person name="Tyler B.M."/>
            <person name="Tripathy S."/>
            <person name="Zhang X."/>
            <person name="Dehal P."/>
            <person name="Jiang R.H."/>
            <person name="Aerts A."/>
            <person name="Arredondo F.D."/>
            <person name="Baxter L."/>
            <person name="Bensasson D."/>
            <person name="Beynon J.L."/>
            <person name="Chapman J."/>
            <person name="Damasceno C.M."/>
            <person name="Dorrance A.E."/>
            <person name="Dou D."/>
            <person name="Dickerman A.W."/>
            <person name="Dubchak I.L."/>
            <person name="Garbelotto M."/>
            <person name="Gijzen M."/>
            <person name="Gordon S.G."/>
            <person name="Govers F."/>
            <person name="Grunwald N.J."/>
            <person name="Huang W."/>
            <person name="Ivors K.L."/>
            <person name="Jones R.W."/>
            <person name="Kamoun S."/>
            <person name="Krampis K."/>
            <person name="Lamour K.H."/>
            <person name="Lee M.K."/>
            <person name="McDonald W.H."/>
            <person name="Medina M."/>
            <person name="Meijer H.J."/>
            <person name="Nordberg E.K."/>
            <person name="Maclean D.J."/>
            <person name="Ospina-Giraldo M.D."/>
            <person name="Morris P.F."/>
            <person name="Phuntumart V."/>
            <person name="Putnam N.H."/>
            <person name="Rash S."/>
            <person name="Rose J.K."/>
            <person name="Sakihama Y."/>
            <person name="Salamov A.A."/>
            <person name="Savidor A."/>
            <person name="Scheuring C.F."/>
            <person name="Smith B.M."/>
            <person name="Sobral B.W."/>
            <person name="Terry A."/>
            <person name="Torto-Alalibo T.A."/>
            <person name="Win J."/>
            <person name="Xu Z."/>
            <person name="Zhang H."/>
            <person name="Grigoriev I.V."/>
            <person name="Rokhsar D.S."/>
            <person name="Boore J.L."/>
        </authorList>
    </citation>
    <scope>NUCLEOTIDE SEQUENCE [LARGE SCALE GENOMIC DNA]</scope>
    <source>
        <strain evidence="2 3">P6497</strain>
    </source>
</reference>
<feature type="non-terminal residue" evidence="2">
    <location>
        <position position="89"/>
    </location>
</feature>
<keyword evidence="3" id="KW-1185">Reference proteome</keyword>
<dbReference type="RefSeq" id="XP_009523606.1">
    <property type="nucleotide sequence ID" value="XM_009525311.1"/>
</dbReference>
<protein>
    <submittedName>
        <fullName evidence="2">Uncharacterized protein</fullName>
    </submittedName>
</protein>
<reference evidence="2" key="2">
    <citation type="submission" date="2011-09" db="EMBL/GenBank/DDBJ databases">
        <authorList>
            <consortium name="US DOE Joint Genome Institute (JGI-PGF)"/>
            <person name="Aerts A."/>
            <person name="Grimwood J."/>
            <person name="Schmutz J."/>
            <person name="Lucas S."/>
            <person name="Hammon N."/>
            <person name="Glavina del Rio T."/>
            <person name="Dalin E."/>
            <person name="Tice H."/>
            <person name="Pitluck S."/>
            <person name="Dehal P."/>
            <person name="Chapman J."/>
            <person name="Putman N.H."/>
            <person name="Salamov A.A."/>
            <person name="Terry A."/>
            <person name="Rokhsar D.S."/>
            <person name="Boore J.L."/>
            <person name="Tripathy S."/>
            <person name="Tyler B.M."/>
            <person name="Grigoriev I.V."/>
        </authorList>
    </citation>
    <scope>NUCLEOTIDE SEQUENCE</scope>
    <source>
        <strain evidence="2">P6497</strain>
    </source>
</reference>
<dbReference type="InParanoid" id="G4Z5A7"/>
<dbReference type="AlphaFoldDB" id="G4Z5A7"/>
<organism evidence="3">
    <name type="scientific">Phytophthora sojae (strain P6497)</name>
    <name type="common">Soybean stem and root rot agent</name>
    <name type="synonym">Phytophthora megasperma f. sp. glycines</name>
    <dbReference type="NCBI Taxonomy" id="1094619"/>
    <lineage>
        <taxon>Eukaryota</taxon>
        <taxon>Sar</taxon>
        <taxon>Stramenopiles</taxon>
        <taxon>Oomycota</taxon>
        <taxon>Peronosporomycetes</taxon>
        <taxon>Peronosporales</taxon>
        <taxon>Peronosporaceae</taxon>
        <taxon>Phytophthora</taxon>
    </lineage>
</organism>
<proteinExistence type="predicted"/>
<dbReference type="OMA" id="YDQSEVC"/>
<dbReference type="RefSeq" id="XP_009523609.1">
    <property type="nucleotide sequence ID" value="XM_009525314.1"/>
</dbReference>
<evidence type="ECO:0000313" key="3">
    <source>
        <dbReference type="Proteomes" id="UP000002640"/>
    </source>
</evidence>
<accession>G4Z5A7</accession>
<dbReference type="EMBL" id="JH159153">
    <property type="protein sequence ID" value="EGZ20892.1"/>
    <property type="molecule type" value="Genomic_DNA"/>
</dbReference>
<evidence type="ECO:0000313" key="1">
    <source>
        <dbReference type="EMBL" id="EGZ20889.1"/>
    </source>
</evidence>
<dbReference type="Proteomes" id="UP000002640">
    <property type="component" value="Unassembled WGS sequence"/>
</dbReference>
<dbReference type="GeneID" id="20651555"/>
<dbReference type="KEGG" id="psoj:PHYSODRAFT_402853"/>
<gene>
    <name evidence="1" type="ORF">PHYSODRAFT_402853</name>
    <name evidence="2" type="ORF">PHYSODRAFT_408308</name>
</gene>
<feature type="non-terminal residue" evidence="2">
    <location>
        <position position="1"/>
    </location>
</feature>